<dbReference type="SUPFAM" id="SSF46785">
    <property type="entry name" value="Winged helix' DNA-binding domain"/>
    <property type="match status" value="1"/>
</dbReference>
<evidence type="ECO:0000313" key="7">
    <source>
        <dbReference type="Proteomes" id="UP000790347"/>
    </source>
</evidence>
<dbReference type="PANTHER" id="PTHR13989">
    <property type="entry name" value="REPLICATION PROTEIN A-RELATED"/>
    <property type="match status" value="1"/>
</dbReference>
<evidence type="ECO:0000256" key="4">
    <source>
        <dbReference type="ARBA" id="ARBA00023242"/>
    </source>
</evidence>
<keyword evidence="6" id="KW-0240">DNA-directed RNA polymerase</keyword>
<dbReference type="GO" id="GO:0000724">
    <property type="term" value="P:double-strand break repair via homologous recombination"/>
    <property type="evidence" value="ECO:0007669"/>
    <property type="project" value="TreeGrafter"/>
</dbReference>
<name>A0A922HT82_DERFA</name>
<gene>
    <name evidence="6" type="primary">RPA2_3</name>
    <name evidence="6" type="ORF">DERF_009052</name>
</gene>
<evidence type="ECO:0000256" key="3">
    <source>
        <dbReference type="ARBA" id="ARBA00023125"/>
    </source>
</evidence>
<dbReference type="GO" id="GO:0000428">
    <property type="term" value="C:DNA-directed RNA polymerase complex"/>
    <property type="evidence" value="ECO:0007669"/>
    <property type="project" value="UniProtKB-KW"/>
</dbReference>
<dbReference type="InterPro" id="IPR036390">
    <property type="entry name" value="WH_DNA-bd_sf"/>
</dbReference>
<dbReference type="InterPro" id="IPR012340">
    <property type="entry name" value="NA-bd_OB-fold"/>
</dbReference>
<reference evidence="6" key="1">
    <citation type="submission" date="2013-05" db="EMBL/GenBank/DDBJ databases">
        <authorList>
            <person name="Yim A.K.Y."/>
            <person name="Chan T.F."/>
            <person name="Ji K.M."/>
            <person name="Liu X.Y."/>
            <person name="Zhou J.W."/>
            <person name="Li R.Q."/>
            <person name="Yang K.Y."/>
            <person name="Li J."/>
            <person name="Li M."/>
            <person name="Law P.T.W."/>
            <person name="Wu Y.L."/>
            <person name="Cai Z.L."/>
            <person name="Qin H."/>
            <person name="Bao Y."/>
            <person name="Leung R.K.K."/>
            <person name="Ng P.K.S."/>
            <person name="Zou J."/>
            <person name="Zhong X.J."/>
            <person name="Ran P.X."/>
            <person name="Zhong N.S."/>
            <person name="Liu Z.G."/>
            <person name="Tsui S.K.W."/>
        </authorList>
    </citation>
    <scope>NUCLEOTIDE SEQUENCE</scope>
    <source>
        <strain evidence="6">Derf</strain>
        <tissue evidence="6">Whole organism</tissue>
    </source>
</reference>
<comment type="subcellular location">
    <subcellularLocation>
        <location evidence="1">Nucleus</location>
    </subcellularLocation>
</comment>
<keyword evidence="3" id="KW-0238">DNA-binding</keyword>
<comment type="similarity">
    <text evidence="2">Belongs to the replication factor A protein 2 family.</text>
</comment>
<dbReference type="FunFam" id="1.10.10.10:FF:000168">
    <property type="entry name" value="Replication protein A 32 kDa subunit"/>
    <property type="match status" value="1"/>
</dbReference>
<comment type="caution">
    <text evidence="6">The sequence shown here is derived from an EMBL/GenBank/DDBJ whole genome shotgun (WGS) entry which is preliminary data.</text>
</comment>
<evidence type="ECO:0000259" key="5">
    <source>
        <dbReference type="Pfam" id="PF08784"/>
    </source>
</evidence>
<dbReference type="SUPFAM" id="SSF50249">
    <property type="entry name" value="Nucleic acid-binding proteins"/>
    <property type="match status" value="1"/>
</dbReference>
<dbReference type="Gene3D" id="2.40.50.140">
    <property type="entry name" value="Nucleic acid-binding proteins"/>
    <property type="match status" value="1"/>
</dbReference>
<dbReference type="Proteomes" id="UP000790347">
    <property type="component" value="Unassembled WGS sequence"/>
</dbReference>
<proteinExistence type="inferred from homology"/>
<evidence type="ECO:0000313" key="6">
    <source>
        <dbReference type="EMBL" id="KAH9510530.1"/>
    </source>
</evidence>
<sequence>MSDFFKPSNFDAPDESANVAGHGTKKFENQLDQNIVHVSCSQIARLTRKEDGLILHRQKVHIVVVIGVVQSVEEVTNKNVYVIDDYTPGGPIEVQYWKNTSEGPGGSMRISLVPPTVLERTYIRVTGKVSYSEQKPFVVAFRVDTIKDPNEIPEHFLQVINDSLFLKKRAMAGPSNVNQIGGNNTSNNNNDGYTQLQRGVLNILSKHKNSPSGLKRIEIHNYMTGVNPSQIDDAIQFLVDEGHIFSTVDENTFKATFF</sequence>
<dbReference type="Pfam" id="PF08784">
    <property type="entry name" value="RPA_C"/>
    <property type="match status" value="1"/>
</dbReference>
<dbReference type="EMBL" id="ASGP02000004">
    <property type="protein sequence ID" value="KAH9510530.1"/>
    <property type="molecule type" value="Genomic_DNA"/>
</dbReference>
<keyword evidence="7" id="KW-1185">Reference proteome</keyword>
<feature type="domain" description="Replication protein A C-terminal" evidence="5">
    <location>
        <begin position="169"/>
        <end position="251"/>
    </location>
</feature>
<protein>
    <submittedName>
        <fullName evidence="6">DNA-directed RNA polymerase I subunit rpa2</fullName>
    </submittedName>
</protein>
<dbReference type="PANTHER" id="PTHR13989:SF16">
    <property type="entry name" value="REPLICATION PROTEIN A2"/>
    <property type="match status" value="1"/>
</dbReference>
<dbReference type="GO" id="GO:0003697">
    <property type="term" value="F:single-stranded DNA binding"/>
    <property type="evidence" value="ECO:0007669"/>
    <property type="project" value="TreeGrafter"/>
</dbReference>
<evidence type="ECO:0000256" key="1">
    <source>
        <dbReference type="ARBA" id="ARBA00004123"/>
    </source>
</evidence>
<dbReference type="GO" id="GO:0005662">
    <property type="term" value="C:DNA replication factor A complex"/>
    <property type="evidence" value="ECO:0007669"/>
    <property type="project" value="TreeGrafter"/>
</dbReference>
<dbReference type="InterPro" id="IPR036388">
    <property type="entry name" value="WH-like_DNA-bd_sf"/>
</dbReference>
<dbReference type="Gene3D" id="1.10.10.10">
    <property type="entry name" value="Winged helix-like DNA-binding domain superfamily/Winged helix DNA-binding domain"/>
    <property type="match status" value="1"/>
</dbReference>
<organism evidence="6 7">
    <name type="scientific">Dermatophagoides farinae</name>
    <name type="common">American house dust mite</name>
    <dbReference type="NCBI Taxonomy" id="6954"/>
    <lineage>
        <taxon>Eukaryota</taxon>
        <taxon>Metazoa</taxon>
        <taxon>Ecdysozoa</taxon>
        <taxon>Arthropoda</taxon>
        <taxon>Chelicerata</taxon>
        <taxon>Arachnida</taxon>
        <taxon>Acari</taxon>
        <taxon>Acariformes</taxon>
        <taxon>Sarcoptiformes</taxon>
        <taxon>Astigmata</taxon>
        <taxon>Psoroptidia</taxon>
        <taxon>Analgoidea</taxon>
        <taxon>Pyroglyphidae</taxon>
        <taxon>Dermatophagoidinae</taxon>
        <taxon>Dermatophagoides</taxon>
    </lineage>
</organism>
<accession>A0A922HT82</accession>
<dbReference type="GO" id="GO:0006289">
    <property type="term" value="P:nucleotide-excision repair"/>
    <property type="evidence" value="ECO:0007669"/>
    <property type="project" value="TreeGrafter"/>
</dbReference>
<dbReference type="InterPro" id="IPR014892">
    <property type="entry name" value="RPA_C"/>
</dbReference>
<keyword evidence="6" id="KW-0804">Transcription</keyword>
<evidence type="ECO:0000256" key="2">
    <source>
        <dbReference type="ARBA" id="ARBA00007815"/>
    </source>
</evidence>
<dbReference type="AlphaFoldDB" id="A0A922HT82"/>
<dbReference type="GO" id="GO:0035861">
    <property type="term" value="C:site of double-strand break"/>
    <property type="evidence" value="ECO:0007669"/>
    <property type="project" value="TreeGrafter"/>
</dbReference>
<keyword evidence="4" id="KW-0539">Nucleus</keyword>
<reference evidence="6" key="2">
    <citation type="journal article" date="2022" name="Res Sq">
        <title>Comparative Genomics Reveals Insights into the Divergent Evolution of Astigmatic Mites and Household Pest Adaptations.</title>
        <authorList>
            <person name="Xiong Q."/>
            <person name="Wan A.T.-Y."/>
            <person name="Liu X.-Y."/>
            <person name="Fung C.S.-H."/>
            <person name="Xiao X."/>
            <person name="Malainual N."/>
            <person name="Hou J."/>
            <person name="Wang L."/>
            <person name="Wang M."/>
            <person name="Yang K."/>
            <person name="Cui Y."/>
            <person name="Leung E."/>
            <person name="Nong W."/>
            <person name="Shin S.-K."/>
            <person name="Au S."/>
            <person name="Jeong K.Y."/>
            <person name="Chew F.T."/>
            <person name="Hui J."/>
            <person name="Leung T.F."/>
            <person name="Tungtrongchitr A."/>
            <person name="Zhong N."/>
            <person name="Liu Z."/>
            <person name="Tsui S."/>
        </authorList>
    </citation>
    <scope>NUCLEOTIDE SEQUENCE</scope>
    <source>
        <strain evidence="6">Derf</strain>
        <tissue evidence="6">Whole organism</tissue>
    </source>
</reference>
<dbReference type="GO" id="GO:0006260">
    <property type="term" value="P:DNA replication"/>
    <property type="evidence" value="ECO:0007669"/>
    <property type="project" value="TreeGrafter"/>
</dbReference>
<dbReference type="GO" id="GO:0000781">
    <property type="term" value="C:chromosome, telomeric region"/>
    <property type="evidence" value="ECO:0007669"/>
    <property type="project" value="TreeGrafter"/>
</dbReference>
<dbReference type="InterPro" id="IPR040260">
    <property type="entry name" value="RFA2-like"/>
</dbReference>